<gene>
    <name evidence="1" type="ORF">ACI8B_30014</name>
</gene>
<evidence type="ECO:0000313" key="1">
    <source>
        <dbReference type="EMBL" id="VXA56542.1"/>
    </source>
</evidence>
<organism evidence="1 2">
    <name type="scientific">Acinetobacter proteolyticus</name>
    <dbReference type="NCBI Taxonomy" id="1776741"/>
    <lineage>
        <taxon>Bacteria</taxon>
        <taxon>Pseudomonadati</taxon>
        <taxon>Pseudomonadota</taxon>
        <taxon>Gammaproteobacteria</taxon>
        <taxon>Moraxellales</taxon>
        <taxon>Moraxellaceae</taxon>
        <taxon>Acinetobacter</taxon>
    </lineage>
</organism>
<name>A0A653K6Q8_9GAMM</name>
<dbReference type="AlphaFoldDB" id="A0A653K6Q8"/>
<sequence length="47" mass="5495">MIVFIKFKTLFCFTWANGIDALVRLIELFVIDFKLFFESISNGVSLF</sequence>
<dbReference type="Proteomes" id="UP000430404">
    <property type="component" value="Unassembled WGS sequence"/>
</dbReference>
<accession>A0A653K6Q8</accession>
<reference evidence="1 2" key="1">
    <citation type="submission" date="2019-10" db="EMBL/GenBank/DDBJ databases">
        <authorList>
            <person name="Karimi E."/>
        </authorList>
    </citation>
    <scope>NUCLEOTIDE SEQUENCE [LARGE SCALE GENOMIC DNA]</scope>
    <source>
        <strain evidence="1">Acinetobacter sp. 8BE</strain>
    </source>
</reference>
<proteinExistence type="predicted"/>
<dbReference type="EMBL" id="CABWKZ010000023">
    <property type="protein sequence ID" value="VXA56542.1"/>
    <property type="molecule type" value="Genomic_DNA"/>
</dbReference>
<protein>
    <submittedName>
        <fullName evidence="1">Uncharacterized protein</fullName>
    </submittedName>
</protein>
<evidence type="ECO:0000313" key="2">
    <source>
        <dbReference type="Proteomes" id="UP000430404"/>
    </source>
</evidence>